<keyword evidence="2" id="KW-1185">Reference proteome</keyword>
<evidence type="ECO:0000313" key="1">
    <source>
        <dbReference type="EMBL" id="SIP86604.1"/>
    </source>
</evidence>
<evidence type="ECO:0000313" key="2">
    <source>
        <dbReference type="Proteomes" id="UP000186819"/>
    </source>
</evidence>
<dbReference type="RefSeq" id="WP_076600092.1">
    <property type="nucleotide sequence ID" value="NZ_FTMD01000001.1"/>
</dbReference>
<organism evidence="1 2">
    <name type="scientific">Aromatoleum tolulyticum</name>
    <dbReference type="NCBI Taxonomy" id="34027"/>
    <lineage>
        <taxon>Bacteria</taxon>
        <taxon>Pseudomonadati</taxon>
        <taxon>Pseudomonadota</taxon>
        <taxon>Betaproteobacteria</taxon>
        <taxon>Rhodocyclales</taxon>
        <taxon>Rhodocyclaceae</taxon>
        <taxon>Aromatoleum</taxon>
    </lineage>
</organism>
<protein>
    <submittedName>
        <fullName evidence="1">Uncharacterized conserved protein YdgA, DUF945 family</fullName>
    </submittedName>
</protein>
<dbReference type="OrthoDB" id="8523324at2"/>
<reference evidence="2" key="1">
    <citation type="submission" date="2017-01" db="EMBL/GenBank/DDBJ databases">
        <authorList>
            <person name="Varghese N."/>
            <person name="Submissions S."/>
        </authorList>
    </citation>
    <scope>NUCLEOTIDE SEQUENCE [LARGE SCALE GENOMIC DNA]</scope>
    <source>
        <strain evidence="2">ATCC 51758</strain>
    </source>
</reference>
<gene>
    <name evidence="1" type="ORF">SAMN05421829_10142</name>
</gene>
<dbReference type="AlphaFoldDB" id="A0A1N6N3E8"/>
<dbReference type="STRING" id="34027.SAMN05421829_10142"/>
<dbReference type="Proteomes" id="UP000186819">
    <property type="component" value="Unassembled WGS sequence"/>
</dbReference>
<dbReference type="InterPro" id="IPR010352">
    <property type="entry name" value="DUF945"/>
</dbReference>
<dbReference type="EMBL" id="FTMD01000001">
    <property type="protein sequence ID" value="SIP86604.1"/>
    <property type="molecule type" value="Genomic_DNA"/>
</dbReference>
<accession>A0A1N6N3E8</accession>
<proteinExistence type="predicted"/>
<dbReference type="Pfam" id="PF06097">
    <property type="entry name" value="DUF945"/>
    <property type="match status" value="1"/>
</dbReference>
<sequence>MNKPLRIVVAVAALGLALPASSWVFGKQIETALDAHYGKLGELPHFRIVAREFDRGWFRSTETVTFELNGELLRDAAGAPGDEERSLSAEQGAPAEPVRFTLRSAIVHGPLPGMTTIAAAVSDTELVLDDSARAVVARLFGDRKPFELNTVYGFTGAGTATLKIPEFVAEQTDENGAAMRLTWQGLTATVDFGRDLRDYRLRGEVPGVQIEDGSSRLTATGLRVEADQRHIFDDEPFLFAGTQKFALAELKLVPQGVSGEQGGAVTPMQLKRLTYDVNVPVKGEFVDINAKMAAEVVQVGNRNFGPAHYDLSFNHMHARSLADLSRAVMGVYRGDVAASSPQAQGEAMLAAMERPAKALLAQGPEFSLDRVSFSSPYGEAEVAARLRGNDLQPEDLGNPLALMAKLELSGRMSFPERLLTDLQGLGAASSQDRQVDAQAMEKLLSGYAAQGLLQRDAGIVKSSLEYKGGQLKVNGTLVDPFSMMAQR</sequence>
<name>A0A1N6N3E8_9RHOO</name>